<keyword evidence="2" id="KW-1133">Transmembrane helix</keyword>
<evidence type="ECO:0000256" key="2">
    <source>
        <dbReference type="SAM" id="Phobius"/>
    </source>
</evidence>
<protein>
    <submittedName>
        <fullName evidence="3">Uncharacterized protein</fullName>
    </submittedName>
</protein>
<reference evidence="3 4" key="1">
    <citation type="journal article" date="2023" name="Arcadia Sci">
        <title>De novo assembly of a long-read Amblyomma americanum tick genome.</title>
        <authorList>
            <person name="Chou S."/>
            <person name="Poskanzer K.E."/>
            <person name="Rollins M."/>
            <person name="Thuy-Boun P.S."/>
        </authorList>
    </citation>
    <scope>NUCLEOTIDE SEQUENCE [LARGE SCALE GENOMIC DNA]</scope>
    <source>
        <strain evidence="3">F_SG_1</strain>
        <tissue evidence="3">Salivary glands</tissue>
    </source>
</reference>
<accession>A0AAQ4FNG9</accession>
<feature type="region of interest" description="Disordered" evidence="1">
    <location>
        <begin position="1"/>
        <end position="111"/>
    </location>
</feature>
<keyword evidence="4" id="KW-1185">Reference proteome</keyword>
<feature type="compositionally biased region" description="Basic and acidic residues" evidence="1">
    <location>
        <begin position="36"/>
        <end position="47"/>
    </location>
</feature>
<evidence type="ECO:0000256" key="1">
    <source>
        <dbReference type="SAM" id="MobiDB-lite"/>
    </source>
</evidence>
<dbReference type="AlphaFoldDB" id="A0AAQ4FNG9"/>
<feature type="region of interest" description="Disordered" evidence="1">
    <location>
        <begin position="518"/>
        <end position="598"/>
    </location>
</feature>
<feature type="transmembrane region" description="Helical" evidence="2">
    <location>
        <begin position="620"/>
        <end position="641"/>
    </location>
</feature>
<dbReference type="EMBL" id="JARKHS020000594">
    <property type="protein sequence ID" value="KAK8788636.1"/>
    <property type="molecule type" value="Genomic_DNA"/>
</dbReference>
<feature type="region of interest" description="Disordered" evidence="1">
    <location>
        <begin position="312"/>
        <end position="336"/>
    </location>
</feature>
<evidence type="ECO:0000313" key="4">
    <source>
        <dbReference type="Proteomes" id="UP001321473"/>
    </source>
</evidence>
<dbReference type="Proteomes" id="UP001321473">
    <property type="component" value="Unassembled WGS sequence"/>
</dbReference>
<feature type="compositionally biased region" description="Low complexity" evidence="1">
    <location>
        <begin position="1"/>
        <end position="14"/>
    </location>
</feature>
<feature type="compositionally biased region" description="Acidic residues" evidence="1">
    <location>
        <begin position="392"/>
        <end position="401"/>
    </location>
</feature>
<feature type="region of interest" description="Disordered" evidence="1">
    <location>
        <begin position="348"/>
        <end position="420"/>
    </location>
</feature>
<name>A0AAQ4FNG9_AMBAM</name>
<feature type="compositionally biased region" description="Polar residues" evidence="1">
    <location>
        <begin position="23"/>
        <end position="33"/>
    </location>
</feature>
<feature type="compositionally biased region" description="Low complexity" evidence="1">
    <location>
        <begin position="573"/>
        <end position="582"/>
    </location>
</feature>
<feature type="region of interest" description="Disordered" evidence="1">
    <location>
        <begin position="220"/>
        <end position="240"/>
    </location>
</feature>
<keyword evidence="2" id="KW-0812">Transmembrane</keyword>
<feature type="compositionally biased region" description="Low complexity" evidence="1">
    <location>
        <begin position="518"/>
        <end position="527"/>
    </location>
</feature>
<sequence>MTGAAAAASTTTTGESQQHRDTAATTADPTSGRASDGARGHGGREPQQRPQSFSLGAIPTDQLAQHRDKKRSSARASLPAGYPDAAHRSDEAAYGHSPQPLQQTPDSLPRPYPLQSKSFGYAPKNLARSMGSTALPRDDSSGGFAMECAMAKGDPGRAVRIDHNRAPVPHGMSRSLPKQSYFPVDEGERTYYPSRSALCLHDLPHKQQYHHYYSPQVIRKADPGGRVSSSSSFKPKRHDDRREQCYYDPYSGLMAPPNYGEADYRKQWAAYTGDQRWTYDNRYQGHHHQYAVHMVQESGRNEVFREAGDNAVIKSSGDSGGELSKYASQQQSANDPSSMYVYVRDAQTSTDTPVPVDADESPPPSKAAEMPLLGEDAARQNEEESDSTSSSGEEEEDEDTGSESSSGSATPVNKPGDAAATLFPPEAVQQQMMAQHIQLQHQQALQMTQQEYAEYQDVLRSYEYYQQNQQQLHPLHPMYQQAMQQQMMIQQQLKQLQLQHQQQLQQQKQYQQQLQQHQLQNQQQQQQEPMNPGTGQYDKKRAFPGGGADGAGEMAVRMPGEGASIRSFQSRTSGAESGGVEASGEDNRSLLSSNMGTPLLRPLLPERATRTASKDKMEHLCLAVNVILFSVLAGVVAAFIVQQVTHAV</sequence>
<keyword evidence="2" id="KW-0472">Membrane</keyword>
<comment type="caution">
    <text evidence="3">The sequence shown here is derived from an EMBL/GenBank/DDBJ whole genome shotgun (WGS) entry which is preliminary data.</text>
</comment>
<feature type="compositionally biased region" description="Polar residues" evidence="1">
    <location>
        <begin position="326"/>
        <end position="336"/>
    </location>
</feature>
<gene>
    <name evidence="3" type="ORF">V5799_021596</name>
</gene>
<proteinExistence type="predicted"/>
<evidence type="ECO:0000313" key="3">
    <source>
        <dbReference type="EMBL" id="KAK8788636.1"/>
    </source>
</evidence>
<organism evidence="3 4">
    <name type="scientific">Amblyomma americanum</name>
    <name type="common">Lone star tick</name>
    <dbReference type="NCBI Taxonomy" id="6943"/>
    <lineage>
        <taxon>Eukaryota</taxon>
        <taxon>Metazoa</taxon>
        <taxon>Ecdysozoa</taxon>
        <taxon>Arthropoda</taxon>
        <taxon>Chelicerata</taxon>
        <taxon>Arachnida</taxon>
        <taxon>Acari</taxon>
        <taxon>Parasitiformes</taxon>
        <taxon>Ixodida</taxon>
        <taxon>Ixodoidea</taxon>
        <taxon>Ixodidae</taxon>
        <taxon>Amblyomminae</taxon>
        <taxon>Amblyomma</taxon>
    </lineage>
</organism>